<dbReference type="PROSITE" id="PS50931">
    <property type="entry name" value="HTH_LYSR"/>
    <property type="match status" value="1"/>
</dbReference>
<dbReference type="Pfam" id="PF03466">
    <property type="entry name" value="LysR_substrate"/>
    <property type="match status" value="1"/>
</dbReference>
<dbReference type="InterPro" id="IPR000847">
    <property type="entry name" value="LysR_HTH_N"/>
</dbReference>
<dbReference type="RefSeq" id="WP_088708062.1">
    <property type="nucleotide sequence ID" value="NZ_LSTO01000001.1"/>
</dbReference>
<dbReference type="PANTHER" id="PTHR30118:SF15">
    <property type="entry name" value="TRANSCRIPTIONAL REGULATORY PROTEIN"/>
    <property type="match status" value="1"/>
</dbReference>
<comment type="caution">
    <text evidence="6">The sequence shown here is derived from an EMBL/GenBank/DDBJ whole genome shotgun (WGS) entry which is preliminary data.</text>
</comment>
<dbReference type="InterPro" id="IPR036388">
    <property type="entry name" value="WH-like_DNA-bd_sf"/>
</dbReference>
<dbReference type="SUPFAM" id="SSF53850">
    <property type="entry name" value="Periplasmic binding protein-like II"/>
    <property type="match status" value="1"/>
</dbReference>
<organism evidence="6 7">
    <name type="scientific">Noviherbaspirillum denitrificans</name>
    <dbReference type="NCBI Taxonomy" id="1968433"/>
    <lineage>
        <taxon>Bacteria</taxon>
        <taxon>Pseudomonadati</taxon>
        <taxon>Pseudomonadota</taxon>
        <taxon>Betaproteobacteria</taxon>
        <taxon>Burkholderiales</taxon>
        <taxon>Oxalobacteraceae</taxon>
        <taxon>Noviherbaspirillum</taxon>
    </lineage>
</organism>
<evidence type="ECO:0000256" key="2">
    <source>
        <dbReference type="ARBA" id="ARBA00023015"/>
    </source>
</evidence>
<keyword evidence="7" id="KW-1185">Reference proteome</keyword>
<feature type="domain" description="HTH lysR-type" evidence="5">
    <location>
        <begin position="6"/>
        <end position="63"/>
    </location>
</feature>
<dbReference type="InterPro" id="IPR036390">
    <property type="entry name" value="WH_DNA-bd_sf"/>
</dbReference>
<keyword evidence="4" id="KW-0804">Transcription</keyword>
<evidence type="ECO:0000256" key="4">
    <source>
        <dbReference type="ARBA" id="ARBA00023163"/>
    </source>
</evidence>
<dbReference type="GO" id="GO:0003700">
    <property type="term" value="F:DNA-binding transcription factor activity"/>
    <property type="evidence" value="ECO:0007669"/>
    <property type="project" value="InterPro"/>
</dbReference>
<dbReference type="PANTHER" id="PTHR30118">
    <property type="entry name" value="HTH-TYPE TRANSCRIPTIONAL REGULATOR LEUO-RELATED"/>
    <property type="match status" value="1"/>
</dbReference>
<evidence type="ECO:0000259" key="5">
    <source>
        <dbReference type="PROSITE" id="PS50931"/>
    </source>
</evidence>
<dbReference type="Gene3D" id="3.40.190.10">
    <property type="entry name" value="Periplasmic binding protein-like II"/>
    <property type="match status" value="2"/>
</dbReference>
<protein>
    <recommendedName>
        <fullName evidence="5">HTH lysR-type domain-containing protein</fullName>
    </recommendedName>
</protein>
<dbReference type="InterPro" id="IPR005119">
    <property type="entry name" value="LysR_subst-bd"/>
</dbReference>
<dbReference type="PRINTS" id="PR00039">
    <property type="entry name" value="HTHLYSR"/>
</dbReference>
<reference evidence="6 7" key="1">
    <citation type="submission" date="2016-02" db="EMBL/GenBank/DDBJ databases">
        <authorList>
            <person name="Wen L."/>
            <person name="He K."/>
            <person name="Yang H."/>
        </authorList>
    </citation>
    <scope>NUCLEOTIDE SEQUENCE [LARGE SCALE GENOMIC DNA]</scope>
    <source>
        <strain evidence="6 7">TSA40</strain>
    </source>
</reference>
<dbReference type="CDD" id="cd08459">
    <property type="entry name" value="PBP2_DntR_NahR_LinR_like"/>
    <property type="match status" value="1"/>
</dbReference>
<evidence type="ECO:0000313" key="6">
    <source>
        <dbReference type="EMBL" id="OWW21206.1"/>
    </source>
</evidence>
<sequence>MKLNSLDLNLLLVFDAILRTGTVTRAADDVGITQSSMSNALSRLREYFNDPLFVRTQGRMEPTPLAQSLAGPVQDSLRQLRDALEDKRHFDEKVSERNFRICMSEIAQRIFLPPLLTHLATCAPGVTLTTVDMSPEHAQEALPTGEVDLAIGYFADLGPNFFGQRLFQEHYVVLARKKHPLIGETLTLDAYLDAVHISYLPAAASHSTLDQLLDKEFALRGVRRQVGLCVAHSLGLSTIVAQTDLMLTVPSRLAQAFSDTFDLQVMPLPVEIPPIDIKQHWHSRYHHDPANRWLRAQFLKLFQK</sequence>
<dbReference type="GO" id="GO:0003677">
    <property type="term" value="F:DNA binding"/>
    <property type="evidence" value="ECO:0007669"/>
    <property type="project" value="UniProtKB-KW"/>
</dbReference>
<dbReference type="SUPFAM" id="SSF46785">
    <property type="entry name" value="Winged helix' DNA-binding domain"/>
    <property type="match status" value="1"/>
</dbReference>
<proteinExistence type="inferred from homology"/>
<dbReference type="InterPro" id="IPR050389">
    <property type="entry name" value="LysR-type_TF"/>
</dbReference>
<keyword evidence="2" id="KW-0805">Transcription regulation</keyword>
<evidence type="ECO:0000256" key="1">
    <source>
        <dbReference type="ARBA" id="ARBA00009437"/>
    </source>
</evidence>
<gene>
    <name evidence="6" type="ORF">AYR66_18725</name>
</gene>
<dbReference type="Gene3D" id="1.10.10.10">
    <property type="entry name" value="Winged helix-like DNA-binding domain superfamily/Winged helix DNA-binding domain"/>
    <property type="match status" value="1"/>
</dbReference>
<keyword evidence="3" id="KW-0238">DNA-binding</keyword>
<dbReference type="Pfam" id="PF00126">
    <property type="entry name" value="HTH_1"/>
    <property type="match status" value="1"/>
</dbReference>
<dbReference type="OrthoDB" id="8583877at2"/>
<dbReference type="Proteomes" id="UP000197535">
    <property type="component" value="Unassembled WGS sequence"/>
</dbReference>
<evidence type="ECO:0000313" key="7">
    <source>
        <dbReference type="Proteomes" id="UP000197535"/>
    </source>
</evidence>
<dbReference type="EMBL" id="LSTO01000001">
    <property type="protein sequence ID" value="OWW21206.1"/>
    <property type="molecule type" value="Genomic_DNA"/>
</dbReference>
<evidence type="ECO:0000256" key="3">
    <source>
        <dbReference type="ARBA" id="ARBA00023125"/>
    </source>
</evidence>
<accession>A0A254TEX4</accession>
<dbReference type="AlphaFoldDB" id="A0A254TEX4"/>
<comment type="similarity">
    <text evidence="1">Belongs to the LysR transcriptional regulatory family.</text>
</comment>
<name>A0A254TEX4_9BURK</name>